<dbReference type="EMBL" id="SNRY01001017">
    <property type="protein sequence ID" value="KAA6334260.1"/>
    <property type="molecule type" value="Genomic_DNA"/>
</dbReference>
<dbReference type="SUPFAM" id="SSF81593">
    <property type="entry name" value="Nucleotidyltransferase substrate binding subunit/domain"/>
    <property type="match status" value="1"/>
</dbReference>
<dbReference type="AlphaFoldDB" id="A0A5J4RMD6"/>
<accession>A0A5J4RMD6</accession>
<gene>
    <name evidence="1" type="ORF">EZS27_017400</name>
</gene>
<name>A0A5J4RMD6_9ZZZZ</name>
<evidence type="ECO:0000313" key="1">
    <source>
        <dbReference type="EMBL" id="KAA6334260.1"/>
    </source>
</evidence>
<sequence length="156" mass="17935">MKEDTEYDDFSVETLFEEDYHDAKAYHRRALQFLDEGQRASLVFNVASVALERYLVAICDLYGVEPMNHNFISLMSTVDKLVPVSQALNKGIKSLDRIFGICFLEDYYHGTPTTSDADKALQLCNEVGQMFDPSKITSVRTMLQQRKKTKEVIEYM</sequence>
<protein>
    <recommendedName>
        <fullName evidence="2">HEPN domain-containing protein</fullName>
    </recommendedName>
</protein>
<reference evidence="1" key="1">
    <citation type="submission" date="2019-03" db="EMBL/GenBank/DDBJ databases">
        <title>Single cell metagenomics reveals metabolic interactions within the superorganism composed of flagellate Streblomastix strix and complex community of Bacteroidetes bacteria on its surface.</title>
        <authorList>
            <person name="Treitli S.C."/>
            <person name="Kolisko M."/>
            <person name="Husnik F."/>
            <person name="Keeling P."/>
            <person name="Hampl V."/>
        </authorList>
    </citation>
    <scope>NUCLEOTIDE SEQUENCE</scope>
    <source>
        <strain evidence="1">STM</strain>
    </source>
</reference>
<organism evidence="1">
    <name type="scientific">termite gut metagenome</name>
    <dbReference type="NCBI Taxonomy" id="433724"/>
    <lineage>
        <taxon>unclassified sequences</taxon>
        <taxon>metagenomes</taxon>
        <taxon>organismal metagenomes</taxon>
    </lineage>
</organism>
<dbReference type="Gene3D" id="1.20.120.330">
    <property type="entry name" value="Nucleotidyltransferases domain 2"/>
    <property type="match status" value="1"/>
</dbReference>
<evidence type="ECO:0008006" key="2">
    <source>
        <dbReference type="Google" id="ProtNLM"/>
    </source>
</evidence>
<comment type="caution">
    <text evidence="1">The sequence shown here is derived from an EMBL/GenBank/DDBJ whole genome shotgun (WGS) entry which is preliminary data.</text>
</comment>
<proteinExistence type="predicted"/>